<feature type="chain" id="PRO_5007872143" evidence="2">
    <location>
        <begin position="18"/>
        <end position="130"/>
    </location>
</feature>
<dbReference type="Proteomes" id="UP000076532">
    <property type="component" value="Unassembled WGS sequence"/>
</dbReference>
<sequence>MPYHAAGLCCLLPRLASIKLAVHGAFSYEKFADLLSSRHRAGTCDVEGDGLVQLREAALITWHAISASGRRARCLPWETFEKFTELRNSGLDFYVVDGGARLSLEDYFSPGEEEDDSQSEDEDERDFDDA</sequence>
<organism evidence="3 4">
    <name type="scientific">Athelia psychrophila</name>
    <dbReference type="NCBI Taxonomy" id="1759441"/>
    <lineage>
        <taxon>Eukaryota</taxon>
        <taxon>Fungi</taxon>
        <taxon>Dikarya</taxon>
        <taxon>Basidiomycota</taxon>
        <taxon>Agaricomycotina</taxon>
        <taxon>Agaricomycetes</taxon>
        <taxon>Agaricomycetidae</taxon>
        <taxon>Atheliales</taxon>
        <taxon>Atheliaceae</taxon>
        <taxon>Athelia</taxon>
    </lineage>
</organism>
<accession>A0A166DFI1</accession>
<evidence type="ECO:0000256" key="2">
    <source>
        <dbReference type="SAM" id="SignalP"/>
    </source>
</evidence>
<dbReference type="AlphaFoldDB" id="A0A166DFI1"/>
<feature type="signal peptide" evidence="2">
    <location>
        <begin position="1"/>
        <end position="17"/>
    </location>
</feature>
<keyword evidence="4" id="KW-1185">Reference proteome</keyword>
<name>A0A166DFI1_9AGAM</name>
<evidence type="ECO:0000313" key="3">
    <source>
        <dbReference type="EMBL" id="KZP14648.1"/>
    </source>
</evidence>
<feature type="region of interest" description="Disordered" evidence="1">
    <location>
        <begin position="107"/>
        <end position="130"/>
    </location>
</feature>
<dbReference type="EMBL" id="KV417614">
    <property type="protein sequence ID" value="KZP14648.1"/>
    <property type="molecule type" value="Genomic_DNA"/>
</dbReference>
<evidence type="ECO:0000256" key="1">
    <source>
        <dbReference type="SAM" id="MobiDB-lite"/>
    </source>
</evidence>
<evidence type="ECO:0000313" key="4">
    <source>
        <dbReference type="Proteomes" id="UP000076532"/>
    </source>
</evidence>
<reference evidence="3 4" key="1">
    <citation type="journal article" date="2016" name="Mol. Biol. Evol.">
        <title>Comparative Genomics of Early-Diverging Mushroom-Forming Fungi Provides Insights into the Origins of Lignocellulose Decay Capabilities.</title>
        <authorList>
            <person name="Nagy L.G."/>
            <person name="Riley R."/>
            <person name="Tritt A."/>
            <person name="Adam C."/>
            <person name="Daum C."/>
            <person name="Floudas D."/>
            <person name="Sun H."/>
            <person name="Yadav J.S."/>
            <person name="Pangilinan J."/>
            <person name="Larsson K.H."/>
            <person name="Matsuura K."/>
            <person name="Barry K."/>
            <person name="Labutti K."/>
            <person name="Kuo R."/>
            <person name="Ohm R.A."/>
            <person name="Bhattacharya S.S."/>
            <person name="Shirouzu T."/>
            <person name="Yoshinaga Y."/>
            <person name="Martin F.M."/>
            <person name="Grigoriev I.V."/>
            <person name="Hibbett D.S."/>
        </authorList>
    </citation>
    <scope>NUCLEOTIDE SEQUENCE [LARGE SCALE GENOMIC DNA]</scope>
    <source>
        <strain evidence="3 4">CBS 109695</strain>
    </source>
</reference>
<protein>
    <submittedName>
        <fullName evidence="3">Uncharacterized protein</fullName>
    </submittedName>
</protein>
<keyword evidence="2" id="KW-0732">Signal</keyword>
<feature type="compositionally biased region" description="Acidic residues" evidence="1">
    <location>
        <begin position="111"/>
        <end position="130"/>
    </location>
</feature>
<gene>
    <name evidence="3" type="ORF">FIBSPDRAFT_868043</name>
</gene>
<proteinExistence type="predicted"/>